<keyword evidence="5" id="KW-1185">Reference proteome</keyword>
<organism evidence="4 5">
    <name type="scientific">Photobacterium alginatilyticum</name>
    <dbReference type="NCBI Taxonomy" id="1775171"/>
    <lineage>
        <taxon>Bacteria</taxon>
        <taxon>Pseudomonadati</taxon>
        <taxon>Pseudomonadota</taxon>
        <taxon>Gammaproteobacteria</taxon>
        <taxon>Vibrionales</taxon>
        <taxon>Vibrionaceae</taxon>
        <taxon>Photobacterium</taxon>
    </lineage>
</organism>
<dbReference type="SUPFAM" id="SSF47831">
    <property type="entry name" value="Enzyme I of the PEP:sugar phosphotransferase system HPr-binding (sub)domain"/>
    <property type="match status" value="1"/>
</dbReference>
<gene>
    <name evidence="4" type="ORF">EIZ48_10025</name>
</gene>
<dbReference type="InterPro" id="IPR036618">
    <property type="entry name" value="PtsI_HPr-bd_sf"/>
</dbReference>
<name>A0ABW9YGP8_9GAMM</name>
<comment type="similarity">
    <text evidence="1">Belongs to the PEP-utilizing enzyme family.</text>
</comment>
<dbReference type="Pfam" id="PF05524">
    <property type="entry name" value="PEP-utilisers_N"/>
    <property type="match status" value="1"/>
</dbReference>
<evidence type="ECO:0000313" key="4">
    <source>
        <dbReference type="EMBL" id="NBI52913.1"/>
    </source>
</evidence>
<evidence type="ECO:0000256" key="2">
    <source>
        <dbReference type="ARBA" id="ARBA00022679"/>
    </source>
</evidence>
<evidence type="ECO:0000313" key="5">
    <source>
        <dbReference type="Proteomes" id="UP000738517"/>
    </source>
</evidence>
<keyword evidence="2" id="KW-0808">Transferase</keyword>
<evidence type="ECO:0000256" key="1">
    <source>
        <dbReference type="ARBA" id="ARBA00007837"/>
    </source>
</evidence>
<dbReference type="RefSeq" id="WP_160650600.1">
    <property type="nucleotide sequence ID" value="NZ_RSEJ01000008.1"/>
</dbReference>
<accession>A0ABW9YGP8</accession>
<comment type="caution">
    <text evidence="4">The sequence shown here is derived from an EMBL/GenBank/DDBJ whole genome shotgun (WGS) entry which is preliminary data.</text>
</comment>
<protein>
    <recommendedName>
        <fullName evidence="3">Phosphotransferase system enzyme I N-terminal domain-containing protein</fullName>
    </recommendedName>
</protein>
<sequence length="143" mass="16680">MLAGITTLNENTYNQTTAYHEQHLLIPRYRIEREKFETEMIRFYRARDSVQYQLEQLRDQTAVNNGLRQAQRFDLSIQLLTSHEIEIAINDAVANGQNIEAAAFDALSTYSELTITLGDNKWSLQQNHIKELCHTLLWHLMSI</sequence>
<dbReference type="Proteomes" id="UP000738517">
    <property type="component" value="Unassembled WGS sequence"/>
</dbReference>
<dbReference type="Gene3D" id="1.10.274.10">
    <property type="entry name" value="PtsI, HPr-binding domain"/>
    <property type="match status" value="1"/>
</dbReference>
<reference evidence="4 5" key="1">
    <citation type="journal article" date="2017" name="Int. J. Syst. Evol. Microbiol.">
        <title>Photobacterium alginatilyticum sp. nov., a marine bacterium isolated from bottom seawater.</title>
        <authorList>
            <person name="Wang X."/>
            <person name="Wang Y."/>
            <person name="Yang X."/>
            <person name="Sun H."/>
            <person name="Li B."/>
            <person name="Zhang X.H."/>
        </authorList>
    </citation>
    <scope>NUCLEOTIDE SEQUENCE [LARGE SCALE GENOMIC DNA]</scope>
    <source>
        <strain evidence="4 5">P03D4</strain>
    </source>
</reference>
<dbReference type="InterPro" id="IPR008731">
    <property type="entry name" value="PTS_EIN"/>
</dbReference>
<evidence type="ECO:0000259" key="3">
    <source>
        <dbReference type="Pfam" id="PF05524"/>
    </source>
</evidence>
<dbReference type="EMBL" id="RSEJ01000008">
    <property type="protein sequence ID" value="NBI52913.1"/>
    <property type="molecule type" value="Genomic_DNA"/>
</dbReference>
<feature type="domain" description="Phosphotransferase system enzyme I N-terminal" evidence="3">
    <location>
        <begin position="27"/>
        <end position="114"/>
    </location>
</feature>
<proteinExistence type="inferred from homology"/>